<evidence type="ECO:0000313" key="2">
    <source>
        <dbReference type="Proteomes" id="UP000410492"/>
    </source>
</evidence>
<gene>
    <name evidence="1" type="ORF">CALMAC_LOCUS17024</name>
</gene>
<dbReference type="AlphaFoldDB" id="A0A653DEY1"/>
<organism evidence="1 2">
    <name type="scientific">Callosobruchus maculatus</name>
    <name type="common">Southern cowpea weevil</name>
    <name type="synonym">Pulse bruchid</name>
    <dbReference type="NCBI Taxonomy" id="64391"/>
    <lineage>
        <taxon>Eukaryota</taxon>
        <taxon>Metazoa</taxon>
        <taxon>Ecdysozoa</taxon>
        <taxon>Arthropoda</taxon>
        <taxon>Hexapoda</taxon>
        <taxon>Insecta</taxon>
        <taxon>Pterygota</taxon>
        <taxon>Neoptera</taxon>
        <taxon>Endopterygota</taxon>
        <taxon>Coleoptera</taxon>
        <taxon>Polyphaga</taxon>
        <taxon>Cucujiformia</taxon>
        <taxon>Chrysomeloidea</taxon>
        <taxon>Chrysomelidae</taxon>
        <taxon>Bruchinae</taxon>
        <taxon>Bruchini</taxon>
        <taxon>Callosobruchus</taxon>
    </lineage>
</organism>
<sequence length="55" mass="6222">MTTQLMTGGTAGNWHYTKSVRGNSKGTIYHYKSLQRKISSHRKQVIVPLCKNCVL</sequence>
<protein>
    <submittedName>
        <fullName evidence="1">Uncharacterized protein</fullName>
    </submittedName>
</protein>
<dbReference type="EMBL" id="CAACVG010011740">
    <property type="protein sequence ID" value="VEN58760.1"/>
    <property type="molecule type" value="Genomic_DNA"/>
</dbReference>
<keyword evidence="2" id="KW-1185">Reference proteome</keyword>
<accession>A0A653DEY1</accession>
<name>A0A653DEY1_CALMS</name>
<dbReference type="Proteomes" id="UP000410492">
    <property type="component" value="Unassembled WGS sequence"/>
</dbReference>
<proteinExistence type="predicted"/>
<evidence type="ECO:0000313" key="1">
    <source>
        <dbReference type="EMBL" id="VEN58760.1"/>
    </source>
</evidence>
<reference evidence="1 2" key="1">
    <citation type="submission" date="2019-01" db="EMBL/GenBank/DDBJ databases">
        <authorList>
            <person name="Sayadi A."/>
        </authorList>
    </citation>
    <scope>NUCLEOTIDE SEQUENCE [LARGE SCALE GENOMIC DNA]</scope>
</reference>